<evidence type="ECO:0000256" key="2">
    <source>
        <dbReference type="ARBA" id="ARBA00023002"/>
    </source>
</evidence>
<dbReference type="InterPro" id="IPR036291">
    <property type="entry name" value="NAD(P)-bd_dom_sf"/>
</dbReference>
<dbReference type="AlphaFoldDB" id="A0A6A6UBH3"/>
<evidence type="ECO:0000256" key="3">
    <source>
        <dbReference type="RuleBase" id="RU000363"/>
    </source>
</evidence>
<dbReference type="Pfam" id="PF00106">
    <property type="entry name" value="adh_short"/>
    <property type="match status" value="1"/>
</dbReference>
<evidence type="ECO:0000313" key="5">
    <source>
        <dbReference type="Proteomes" id="UP000799302"/>
    </source>
</evidence>
<evidence type="ECO:0000256" key="1">
    <source>
        <dbReference type="ARBA" id="ARBA00006484"/>
    </source>
</evidence>
<dbReference type="PRINTS" id="PR00081">
    <property type="entry name" value="GDHRDH"/>
</dbReference>
<gene>
    <name evidence="4" type="ORF">BT63DRAFT_432817</name>
</gene>
<dbReference type="OrthoDB" id="191139at2759"/>
<protein>
    <submittedName>
        <fullName evidence="4">Short-chain dehydrogenase</fullName>
    </submittedName>
</protein>
<dbReference type="InterPro" id="IPR002347">
    <property type="entry name" value="SDR_fam"/>
</dbReference>
<dbReference type="PRINTS" id="PR00080">
    <property type="entry name" value="SDRFAMILY"/>
</dbReference>
<keyword evidence="5" id="KW-1185">Reference proteome</keyword>
<dbReference type="EMBL" id="MU004235">
    <property type="protein sequence ID" value="KAF2668966.1"/>
    <property type="molecule type" value="Genomic_DNA"/>
</dbReference>
<dbReference type="GO" id="GO:0016491">
    <property type="term" value="F:oxidoreductase activity"/>
    <property type="evidence" value="ECO:0007669"/>
    <property type="project" value="UniProtKB-KW"/>
</dbReference>
<dbReference type="Proteomes" id="UP000799302">
    <property type="component" value="Unassembled WGS sequence"/>
</dbReference>
<dbReference type="Gene3D" id="3.40.50.720">
    <property type="entry name" value="NAD(P)-binding Rossmann-like Domain"/>
    <property type="match status" value="1"/>
</dbReference>
<evidence type="ECO:0000313" key="4">
    <source>
        <dbReference type="EMBL" id="KAF2668966.1"/>
    </source>
</evidence>
<dbReference type="SUPFAM" id="SSF51735">
    <property type="entry name" value="NAD(P)-binding Rossmann-fold domains"/>
    <property type="match status" value="1"/>
</dbReference>
<name>A0A6A6UBH3_9PEZI</name>
<organism evidence="4 5">
    <name type="scientific">Microthyrium microscopicum</name>
    <dbReference type="NCBI Taxonomy" id="703497"/>
    <lineage>
        <taxon>Eukaryota</taxon>
        <taxon>Fungi</taxon>
        <taxon>Dikarya</taxon>
        <taxon>Ascomycota</taxon>
        <taxon>Pezizomycotina</taxon>
        <taxon>Dothideomycetes</taxon>
        <taxon>Dothideomycetes incertae sedis</taxon>
        <taxon>Microthyriales</taxon>
        <taxon>Microthyriaceae</taxon>
        <taxon>Microthyrium</taxon>
    </lineage>
</organism>
<proteinExistence type="inferred from homology"/>
<reference evidence="4" key="1">
    <citation type="journal article" date="2020" name="Stud. Mycol.">
        <title>101 Dothideomycetes genomes: a test case for predicting lifestyles and emergence of pathogens.</title>
        <authorList>
            <person name="Haridas S."/>
            <person name="Albert R."/>
            <person name="Binder M."/>
            <person name="Bloem J."/>
            <person name="Labutti K."/>
            <person name="Salamov A."/>
            <person name="Andreopoulos B."/>
            <person name="Baker S."/>
            <person name="Barry K."/>
            <person name="Bills G."/>
            <person name="Bluhm B."/>
            <person name="Cannon C."/>
            <person name="Castanera R."/>
            <person name="Culley D."/>
            <person name="Daum C."/>
            <person name="Ezra D."/>
            <person name="Gonzalez J."/>
            <person name="Henrissat B."/>
            <person name="Kuo A."/>
            <person name="Liang C."/>
            <person name="Lipzen A."/>
            <person name="Lutzoni F."/>
            <person name="Magnuson J."/>
            <person name="Mondo S."/>
            <person name="Nolan M."/>
            <person name="Ohm R."/>
            <person name="Pangilinan J."/>
            <person name="Park H.-J."/>
            <person name="Ramirez L."/>
            <person name="Alfaro M."/>
            <person name="Sun H."/>
            <person name="Tritt A."/>
            <person name="Yoshinaga Y."/>
            <person name="Zwiers L.-H."/>
            <person name="Turgeon B."/>
            <person name="Goodwin S."/>
            <person name="Spatafora J."/>
            <person name="Crous P."/>
            <person name="Grigoriev I."/>
        </authorList>
    </citation>
    <scope>NUCLEOTIDE SEQUENCE</scope>
    <source>
        <strain evidence="4">CBS 115976</strain>
    </source>
</reference>
<keyword evidence="2" id="KW-0560">Oxidoreductase</keyword>
<comment type="similarity">
    <text evidence="1 3">Belongs to the short-chain dehydrogenases/reductases (SDR) family.</text>
</comment>
<sequence length="306" mass="33039">MSTFTATTTAAEVAAAYPSAITNKVILTTGVSPNSLGATFVQTLAAHSPKLLILAGRNVSKLRATQAAIETAYPSTPTRLLTLDLSSQSGVRTAAKEVLSYKEPIDILVNNAAIMASPFALTPDNLESQFGTNHIGHFLFTALILPRMLTANGVPRIINISSAGHRLSRIRFDDVNFKTGYNKWAAYGQAKTANMLFSVELARRYGDRVLSYSVHPGMIWTNLGTHLTQEDFDSQKVLDAALGNTLEEGAATHMFAMCADLEAVNGAYLLDCRVARPEEVRSGAGDGEEARKLWSLSEEIVGQKFD</sequence>
<dbReference type="PANTHER" id="PTHR24320">
    <property type="entry name" value="RETINOL DEHYDROGENASE"/>
    <property type="match status" value="1"/>
</dbReference>
<dbReference type="PANTHER" id="PTHR24320:SF283">
    <property type="entry name" value="RETINOL DEHYDROGENASE 11"/>
    <property type="match status" value="1"/>
</dbReference>
<accession>A0A6A6UBH3</accession>